<gene>
    <name evidence="5" type="ORF">JBF11_00040</name>
</gene>
<evidence type="ECO:0000256" key="2">
    <source>
        <dbReference type="ARBA" id="ARBA00022598"/>
    </source>
</evidence>
<comment type="similarity">
    <text evidence="1">Belongs to the ATP-dependent AMP-binding enzyme family.</text>
</comment>
<dbReference type="Gene3D" id="3.30.300.30">
    <property type="match status" value="1"/>
</dbReference>
<reference evidence="5" key="1">
    <citation type="submission" date="2020-12" db="EMBL/GenBank/DDBJ databases">
        <title>Taurinivorans muris gen. nov., sp. nov., fundamental and realized metabolic niche of a ubiquitous sulfidogenic bacterium in the murine intestine.</title>
        <authorList>
            <person name="Ye H."/>
            <person name="Hanson B.T."/>
            <person name="Loy A."/>
        </authorList>
    </citation>
    <scope>NUCLEOTIDE SEQUENCE</scope>
    <source>
        <strain evidence="5">LT0009</strain>
    </source>
</reference>
<name>A0ABY5Y0T0_9BACT</name>
<dbReference type="Pfam" id="PF13193">
    <property type="entry name" value="AMP-binding_C"/>
    <property type="match status" value="1"/>
</dbReference>
<dbReference type="InterPro" id="IPR020845">
    <property type="entry name" value="AMP-binding_CS"/>
</dbReference>
<evidence type="ECO:0000313" key="5">
    <source>
        <dbReference type="EMBL" id="UWX05763.1"/>
    </source>
</evidence>
<dbReference type="RefSeq" id="WP_334315347.1">
    <property type="nucleotide sequence ID" value="NZ_CP065938.1"/>
</dbReference>
<evidence type="ECO:0000256" key="1">
    <source>
        <dbReference type="ARBA" id="ARBA00006432"/>
    </source>
</evidence>
<sequence>MSEFKLIEKTLGQILDHAVDRYSHKTAFVFTESELRLTWKELQEEVDTIAKGLIAIGIQKGEKIAVWSPNVPHWITFLFASAKIGAILITVNTNYRSSELLYQLKQSECENICLAESYREHNFFATFSQIAPEVKTQNKENIQSEQLPHLKRVIFFGEEKQNGMYSVPEIRELAKSVTEEEFQERQNSLSPYDTANMQYTSGTTGFPKGVMLSHVGIGNNAYYIGLNQKLTSDDIVCIPAPFFHCLGLVLGVLSNVQHGACSVVLENFNPVQVMAAVEKEKCTGLIGVPSMYLSIVEHKLFKKFDYSTLRTGIMSGAICPVPLMQRVVREMNMREITIPYGLTENSPVMTMTTTNESIEDRCATVGKAMPGIEVEIYDPETGKKLPPNMHGEICCRGYSVMQGYYNDKNATESVIDKDGWLHSGDIGVLDERGYLRITGRIKDMIVRGGENIYPREIEEFLMHIPDVQDVQVVAIPSRKYGEDIAAFILTRNGKIIKAEDVRDFCRGRIAWHKIPRHVATIEEFPHTANGKIQKFKLRELAIELFVHNN</sequence>
<dbReference type="SUPFAM" id="SSF56801">
    <property type="entry name" value="Acetyl-CoA synthetase-like"/>
    <property type="match status" value="1"/>
</dbReference>
<dbReference type="EMBL" id="CP065938">
    <property type="protein sequence ID" value="UWX05763.1"/>
    <property type="molecule type" value="Genomic_DNA"/>
</dbReference>
<dbReference type="PROSITE" id="PS00455">
    <property type="entry name" value="AMP_BINDING"/>
    <property type="match status" value="1"/>
</dbReference>
<dbReference type="InterPro" id="IPR000873">
    <property type="entry name" value="AMP-dep_synth/lig_dom"/>
</dbReference>
<organism evidence="5 6">
    <name type="scientific">Taurinivorans muris</name>
    <dbReference type="NCBI Taxonomy" id="2787751"/>
    <lineage>
        <taxon>Bacteria</taxon>
        <taxon>Pseudomonadati</taxon>
        <taxon>Thermodesulfobacteriota</taxon>
        <taxon>Desulfovibrionia</taxon>
        <taxon>Desulfovibrionales</taxon>
        <taxon>Desulfovibrionaceae</taxon>
        <taxon>Taurinivorans</taxon>
    </lineage>
</organism>
<evidence type="ECO:0000259" key="4">
    <source>
        <dbReference type="Pfam" id="PF13193"/>
    </source>
</evidence>
<dbReference type="Gene3D" id="2.30.38.10">
    <property type="entry name" value="Luciferase, Domain 3"/>
    <property type="match status" value="1"/>
</dbReference>
<evidence type="ECO:0000313" key="6">
    <source>
        <dbReference type="Proteomes" id="UP001058120"/>
    </source>
</evidence>
<keyword evidence="6" id="KW-1185">Reference proteome</keyword>
<feature type="domain" description="AMP-binding enzyme C-terminal" evidence="4">
    <location>
        <begin position="456"/>
        <end position="531"/>
    </location>
</feature>
<accession>A0ABY5Y0T0</accession>
<dbReference type="InterPro" id="IPR025110">
    <property type="entry name" value="AMP-bd_C"/>
</dbReference>
<dbReference type="PANTHER" id="PTHR43201:SF5">
    <property type="entry name" value="MEDIUM-CHAIN ACYL-COA LIGASE ACSF2, MITOCHONDRIAL"/>
    <property type="match status" value="1"/>
</dbReference>
<dbReference type="PANTHER" id="PTHR43201">
    <property type="entry name" value="ACYL-COA SYNTHETASE"/>
    <property type="match status" value="1"/>
</dbReference>
<dbReference type="InterPro" id="IPR045851">
    <property type="entry name" value="AMP-bd_C_sf"/>
</dbReference>
<dbReference type="Gene3D" id="3.40.50.980">
    <property type="match status" value="2"/>
</dbReference>
<proteinExistence type="inferred from homology"/>
<feature type="domain" description="AMP-dependent synthetase/ligase" evidence="3">
    <location>
        <begin position="16"/>
        <end position="405"/>
    </location>
</feature>
<dbReference type="Proteomes" id="UP001058120">
    <property type="component" value="Chromosome"/>
</dbReference>
<dbReference type="Pfam" id="PF00501">
    <property type="entry name" value="AMP-binding"/>
    <property type="match status" value="1"/>
</dbReference>
<keyword evidence="2" id="KW-0436">Ligase</keyword>
<evidence type="ECO:0000259" key="3">
    <source>
        <dbReference type="Pfam" id="PF00501"/>
    </source>
</evidence>
<protein>
    <submittedName>
        <fullName evidence="5">AMP-binding protein</fullName>
    </submittedName>
</protein>